<comment type="similarity">
    <text evidence="2">Belongs to the peptidase M24B family.</text>
</comment>
<proteinExistence type="inferred from homology"/>
<dbReference type="PANTHER" id="PTHR43226:SF1">
    <property type="entry name" value="XAA-PRO DIPEPTIDASE"/>
    <property type="match status" value="1"/>
</dbReference>
<evidence type="ECO:0000313" key="7">
    <source>
        <dbReference type="EMBL" id="ODV84847.1"/>
    </source>
</evidence>
<dbReference type="Gene3D" id="3.90.230.10">
    <property type="entry name" value="Creatinase/methionine aminopeptidase superfamily"/>
    <property type="match status" value="1"/>
</dbReference>
<feature type="domain" description="Aminopeptidase P N-terminal" evidence="6">
    <location>
        <begin position="13"/>
        <end position="150"/>
    </location>
</feature>
<protein>
    <recommendedName>
        <fullName evidence="6">Aminopeptidase P N-terminal domain-containing protein</fullName>
    </recommendedName>
</protein>
<dbReference type="CDD" id="cd01087">
    <property type="entry name" value="Prolidase"/>
    <property type="match status" value="1"/>
</dbReference>
<dbReference type="Proteomes" id="UP000094801">
    <property type="component" value="Unassembled WGS sequence"/>
</dbReference>
<dbReference type="InterPro" id="IPR052433">
    <property type="entry name" value="X-Pro_dipept-like"/>
</dbReference>
<dbReference type="GO" id="GO:0006508">
    <property type="term" value="P:proteolysis"/>
    <property type="evidence" value="ECO:0007669"/>
    <property type="project" value="TreeGrafter"/>
</dbReference>
<keyword evidence="8" id="KW-1185">Reference proteome</keyword>
<evidence type="ECO:0000256" key="4">
    <source>
        <dbReference type="ARBA" id="ARBA00022801"/>
    </source>
</evidence>
<sequence>MENGPIELQGIKYPALTHALKVKSHFLSKKPDSATTSAFLIAGESLKLYPYSDQCPPLRQNRYFHYLSGVDQIGGCFILFELSSNKLTLFLPEIDYDDIMWSGMPLSIEEASSKYDVAEVLYADSLASKLESLHESGIEIYTTDTNEYKDKSFASLVIAGNEDFFYALDESRTIKDNYEIALMKHAAKITDNCHLAVMSALPIEKNEGHIHAEFLYHSIRQGSKFLSYDPICCSGPNCGTLHYVKNDDTTQGKESVLIDAGSEWACYTSDVTRCFPINGEWTKEHLEIYTSVLEMQSTTMAGIKDGCSWEDLHMLAHKVLVKKFIEFGIFKNGTEDEIYKSGVSIHFFPHGLGHLLGMDTHDVGGYPNYSDKNPMLRYLRIRRPLKAGMVVTNEPGIYFSPFLLENGLKNPDHAKYIDMDVVNKYMYIGGVRIEDDVLVAQDGYEVFTKITSDPKEISDIVKKGLAKGKEAFHVVI</sequence>
<evidence type="ECO:0000256" key="1">
    <source>
        <dbReference type="ARBA" id="ARBA00001936"/>
    </source>
</evidence>
<accession>A0A1E4SZC1</accession>
<evidence type="ECO:0000313" key="8">
    <source>
        <dbReference type="Proteomes" id="UP000094801"/>
    </source>
</evidence>
<reference evidence="8" key="1">
    <citation type="submission" date="2016-04" db="EMBL/GenBank/DDBJ databases">
        <title>Comparative genomics of biotechnologically important yeasts.</title>
        <authorList>
            <consortium name="DOE Joint Genome Institute"/>
            <person name="Riley R."/>
            <person name="Haridas S."/>
            <person name="Wolfe K.H."/>
            <person name="Lopes M.R."/>
            <person name="Hittinger C.T."/>
            <person name="Goker M."/>
            <person name="Salamov A."/>
            <person name="Wisecaver J."/>
            <person name="Long T.M."/>
            <person name="Aerts A.L."/>
            <person name="Barry K."/>
            <person name="Choi C."/>
            <person name="Clum A."/>
            <person name="Coughlan A.Y."/>
            <person name="Deshpande S."/>
            <person name="Douglass A.P."/>
            <person name="Hanson S.J."/>
            <person name="Klenk H.-P."/>
            <person name="Labutti K."/>
            <person name="Lapidus A."/>
            <person name="Lindquist E."/>
            <person name="Lipzen A."/>
            <person name="Meier-Kolthoff J.P."/>
            <person name="Ohm R.A."/>
            <person name="Otillar R.P."/>
            <person name="Pangilinan J."/>
            <person name="Peng Y."/>
            <person name="Rokas A."/>
            <person name="Rosa C.A."/>
            <person name="Scheuner C."/>
            <person name="Sibirny A.A."/>
            <person name="Slot J.C."/>
            <person name="Stielow J.B."/>
            <person name="Sun H."/>
            <person name="Kurtzman C.P."/>
            <person name="Blackwell M."/>
            <person name="Grigoriev I.V."/>
            <person name="Jeffries T.W."/>
        </authorList>
    </citation>
    <scope>NUCLEOTIDE SEQUENCE [LARGE SCALE GENOMIC DNA]</scope>
    <source>
        <strain evidence="8">NRRL YB-2248</strain>
    </source>
</reference>
<dbReference type="GO" id="GO:0030145">
    <property type="term" value="F:manganese ion binding"/>
    <property type="evidence" value="ECO:0007669"/>
    <property type="project" value="InterPro"/>
</dbReference>
<evidence type="ECO:0000256" key="2">
    <source>
        <dbReference type="ARBA" id="ARBA00008766"/>
    </source>
</evidence>
<dbReference type="Gene3D" id="3.40.350.10">
    <property type="entry name" value="Creatinase/prolidase N-terminal domain"/>
    <property type="match status" value="1"/>
</dbReference>
<gene>
    <name evidence="7" type="ORF">CANARDRAFT_200045</name>
</gene>
<evidence type="ECO:0000256" key="5">
    <source>
        <dbReference type="ARBA" id="ARBA00023211"/>
    </source>
</evidence>
<dbReference type="AlphaFoldDB" id="A0A1E4SZC1"/>
<dbReference type="InterPro" id="IPR007865">
    <property type="entry name" value="Aminopep_P_N"/>
</dbReference>
<dbReference type="SUPFAM" id="SSF55920">
    <property type="entry name" value="Creatinase/aminopeptidase"/>
    <property type="match status" value="1"/>
</dbReference>
<dbReference type="FunFam" id="3.90.230.10:FF:000002">
    <property type="entry name" value="Xaa-Pro aminopeptidase 3"/>
    <property type="match status" value="1"/>
</dbReference>
<organism evidence="7 8">
    <name type="scientific">[Candida] arabinofermentans NRRL YB-2248</name>
    <dbReference type="NCBI Taxonomy" id="983967"/>
    <lineage>
        <taxon>Eukaryota</taxon>
        <taxon>Fungi</taxon>
        <taxon>Dikarya</taxon>
        <taxon>Ascomycota</taxon>
        <taxon>Saccharomycotina</taxon>
        <taxon>Pichiomycetes</taxon>
        <taxon>Pichiales</taxon>
        <taxon>Pichiaceae</taxon>
        <taxon>Ogataea</taxon>
        <taxon>Ogataea/Candida clade</taxon>
    </lineage>
</organism>
<dbReference type="InterPro" id="IPR036005">
    <property type="entry name" value="Creatinase/aminopeptidase-like"/>
</dbReference>
<comment type="cofactor">
    <cofactor evidence="1">
        <name>Mn(2+)</name>
        <dbReference type="ChEBI" id="CHEBI:29035"/>
    </cofactor>
</comment>
<keyword evidence="3" id="KW-0479">Metal-binding</keyword>
<dbReference type="SMART" id="SM01011">
    <property type="entry name" value="AMP_N"/>
    <property type="match status" value="1"/>
</dbReference>
<dbReference type="OrthoDB" id="10261878at2759"/>
<dbReference type="InterPro" id="IPR000994">
    <property type="entry name" value="Pept_M24"/>
</dbReference>
<keyword evidence="4" id="KW-0378">Hydrolase</keyword>
<keyword evidence="5" id="KW-0464">Manganese</keyword>
<dbReference type="STRING" id="983967.A0A1E4SZC1"/>
<dbReference type="GO" id="GO:0070006">
    <property type="term" value="F:metalloaminopeptidase activity"/>
    <property type="evidence" value="ECO:0007669"/>
    <property type="project" value="InterPro"/>
</dbReference>
<evidence type="ECO:0000256" key="3">
    <source>
        <dbReference type="ARBA" id="ARBA00022723"/>
    </source>
</evidence>
<name>A0A1E4SZC1_9ASCO</name>
<dbReference type="Pfam" id="PF00557">
    <property type="entry name" value="Peptidase_M24"/>
    <property type="match status" value="1"/>
</dbReference>
<dbReference type="SUPFAM" id="SSF53092">
    <property type="entry name" value="Creatinase/prolidase N-terminal domain"/>
    <property type="match status" value="1"/>
</dbReference>
<dbReference type="Pfam" id="PF05195">
    <property type="entry name" value="AMP_N"/>
    <property type="match status" value="1"/>
</dbReference>
<dbReference type="InterPro" id="IPR029149">
    <property type="entry name" value="Creatin/AminoP/Spt16_N"/>
</dbReference>
<dbReference type="EMBL" id="KV453855">
    <property type="protein sequence ID" value="ODV84847.1"/>
    <property type="molecule type" value="Genomic_DNA"/>
</dbReference>
<evidence type="ECO:0000259" key="6">
    <source>
        <dbReference type="SMART" id="SM01011"/>
    </source>
</evidence>
<dbReference type="PANTHER" id="PTHR43226">
    <property type="entry name" value="XAA-PRO AMINOPEPTIDASE 3"/>
    <property type="match status" value="1"/>
</dbReference>